<feature type="region of interest" description="Disordered" evidence="2">
    <location>
        <begin position="469"/>
        <end position="496"/>
    </location>
</feature>
<evidence type="ECO:0000313" key="4">
    <source>
        <dbReference type="EMBL" id="QHS90626.1"/>
    </source>
</evidence>
<dbReference type="InterPro" id="IPR014001">
    <property type="entry name" value="Helicase_ATP-bd"/>
</dbReference>
<evidence type="ECO:0000256" key="1">
    <source>
        <dbReference type="ARBA" id="ARBA00022801"/>
    </source>
</evidence>
<dbReference type="GO" id="GO:0006281">
    <property type="term" value="P:DNA repair"/>
    <property type="evidence" value="ECO:0007669"/>
    <property type="project" value="TreeGrafter"/>
</dbReference>
<proteinExistence type="predicted"/>
<reference evidence="4" key="1">
    <citation type="journal article" date="2020" name="Nature">
        <title>Giant virus diversity and host interactions through global metagenomics.</title>
        <authorList>
            <person name="Schulz F."/>
            <person name="Roux S."/>
            <person name="Paez-Espino D."/>
            <person name="Jungbluth S."/>
            <person name="Walsh D.A."/>
            <person name="Denef V.J."/>
            <person name="McMahon K.D."/>
            <person name="Konstantinidis K.T."/>
            <person name="Eloe-Fadrosh E.A."/>
            <person name="Kyrpides N.C."/>
            <person name="Woyke T."/>
        </authorList>
    </citation>
    <scope>NUCLEOTIDE SEQUENCE</scope>
    <source>
        <strain evidence="4">GVMAG-M-3300010354-11</strain>
    </source>
</reference>
<dbReference type="AlphaFoldDB" id="A0A6C0BEQ3"/>
<dbReference type="InterPro" id="IPR027417">
    <property type="entry name" value="P-loop_NTPase"/>
</dbReference>
<evidence type="ECO:0000256" key="2">
    <source>
        <dbReference type="SAM" id="MobiDB-lite"/>
    </source>
</evidence>
<dbReference type="PANTHER" id="PTHR45766:SF6">
    <property type="entry name" value="SWI_SNF-RELATED MATRIX-ASSOCIATED ACTIN-DEPENDENT REGULATOR OF CHROMATIN SUBFAMILY A-LIKE PROTEIN 1"/>
    <property type="match status" value="1"/>
</dbReference>
<organism evidence="4">
    <name type="scientific">viral metagenome</name>
    <dbReference type="NCBI Taxonomy" id="1070528"/>
    <lineage>
        <taxon>unclassified sequences</taxon>
        <taxon>metagenomes</taxon>
        <taxon>organismal metagenomes</taxon>
    </lineage>
</organism>
<dbReference type="SUPFAM" id="SSF52540">
    <property type="entry name" value="P-loop containing nucleoside triphosphate hydrolases"/>
    <property type="match status" value="2"/>
</dbReference>
<name>A0A6C0BEQ3_9ZZZZ</name>
<dbReference type="GO" id="GO:0031297">
    <property type="term" value="P:replication fork processing"/>
    <property type="evidence" value="ECO:0007669"/>
    <property type="project" value="TreeGrafter"/>
</dbReference>
<dbReference type="Gene3D" id="3.40.50.300">
    <property type="entry name" value="P-loop containing nucleotide triphosphate hydrolases"/>
    <property type="match status" value="2"/>
</dbReference>
<feature type="compositionally biased region" description="Basic and acidic residues" evidence="2">
    <location>
        <begin position="474"/>
        <end position="487"/>
    </location>
</feature>
<dbReference type="SMART" id="SM00487">
    <property type="entry name" value="DEXDc"/>
    <property type="match status" value="1"/>
</dbReference>
<feature type="region of interest" description="Disordered" evidence="2">
    <location>
        <begin position="551"/>
        <end position="615"/>
    </location>
</feature>
<dbReference type="GO" id="GO:0016787">
    <property type="term" value="F:hydrolase activity"/>
    <property type="evidence" value="ECO:0007669"/>
    <property type="project" value="UniProtKB-KW"/>
</dbReference>
<keyword evidence="1" id="KW-0378">Hydrolase</keyword>
<protein>
    <recommendedName>
        <fullName evidence="3">Helicase ATP-binding domain-containing protein</fullName>
    </recommendedName>
</protein>
<feature type="domain" description="Helicase ATP-binding" evidence="3">
    <location>
        <begin position="76"/>
        <end position="327"/>
    </location>
</feature>
<feature type="compositionally biased region" description="Basic and acidic residues" evidence="2">
    <location>
        <begin position="577"/>
        <end position="599"/>
    </location>
</feature>
<evidence type="ECO:0000259" key="3">
    <source>
        <dbReference type="SMART" id="SM00487"/>
    </source>
</evidence>
<dbReference type="PANTHER" id="PTHR45766">
    <property type="entry name" value="DNA ANNEALING HELICASE AND ENDONUCLEASE ZRANB3 FAMILY MEMBER"/>
    <property type="match status" value="1"/>
</dbReference>
<dbReference type="EMBL" id="MN739141">
    <property type="protein sequence ID" value="QHS90626.1"/>
    <property type="molecule type" value="Genomic_DNA"/>
</dbReference>
<sequence>MRKKATSENDSFDTTLETSIDHNYNVGVHPESWVLPNRVKFSNWIDTTFKYKNKKLYPYCHECEEGESCPMSIKVNSMSLFPHQDFIKDYIQFASPYRGLLVYHGLGSGKTCSSIAAAEMLMNHTDVMVMLPASLRSNYMNEIKKCGCNFYNLRQEWVFVDNESQIKKAQKALKVSPVLVKKHKGVWIPLPNGTPNYNTLPASSKSQIDAQIEDIIEQRYNFLNYNGLQRKTINKLIQDGKNPFDNKAIIIDEIHNLVSRIANGRLIGSAMYKLLMRAKHCKIILLSGTPIINYPFEIAYIVNLITGPLNYYELKANKNSSFNREVIENTLLANTYVDDFTIDVSSRKVTVYLVPEGFHVVDRQKSKIARYNSDIISHETILERLIETMKKEHHVEFAKKITTKQTSTLPEKKDDFNNLFINEEAGSIRNPTLFMRRVLGTVSYYNTFSPELFPSWEVEEVNAEMNTHQFNTYEKARSDERKKEKSSNKKKRGADNGLFSSSGQVYRFFSRAICNFVFPEEIKRPFPSKLSDMKDEIGDDDDVLEALDDVDNPKATEQEGGQGEDEIVKVKRGRKPKAADDAKEVTEPVKRGRKPKDAQQDQDQPVKRGRKPKVVSDFDEDIVNQKQLKRKKLENYHVLLEECLKKLKENKQKYLSQDVLAKLSPKFHAAVERILKSKGNVLVYSQFRKVEGLGILGMALETNGWKELKVKYENDEWDLDVDEKDIGKPMFASFTGNNDESKILLKIYNNEFEGLPSKILNKLKGRDNLHGDIIKVFMITQSGAEGISLKNTRQVHILEPYWNHIRIDQVIGRAIRTCSHVALPEDERNVKVFIYISSFTKEQKESSFTIRTQDHSMTSDEHLFSIAKKKKKIIDGLQDLLKRASVDCALNAKHHGIKCFAFPVNMDENKFFPTFDINLEEQDISFEKGIEQKEWKGQLLKTKKGNFVIKEGTNEVYDYNIYLESGKVVKVGNITQDGNKRVIKFVN</sequence>
<accession>A0A6C0BEQ3</accession>